<dbReference type="InterPro" id="IPR005119">
    <property type="entry name" value="LysR_subst-bd"/>
</dbReference>
<dbReference type="PROSITE" id="PS50931">
    <property type="entry name" value="HTH_LYSR"/>
    <property type="match status" value="1"/>
</dbReference>
<dbReference type="EMBL" id="JBICBM010000004">
    <property type="protein sequence ID" value="MFF9881989.1"/>
    <property type="molecule type" value="Genomic_DNA"/>
</dbReference>
<organism evidence="6 7">
    <name type="scientific">Streptomyces eurythermus</name>
    <dbReference type="NCBI Taxonomy" id="42237"/>
    <lineage>
        <taxon>Bacteria</taxon>
        <taxon>Bacillati</taxon>
        <taxon>Actinomycetota</taxon>
        <taxon>Actinomycetes</taxon>
        <taxon>Kitasatosporales</taxon>
        <taxon>Streptomycetaceae</taxon>
        <taxon>Streptomyces</taxon>
    </lineage>
</organism>
<dbReference type="PANTHER" id="PTHR30346:SF17">
    <property type="entry name" value="LYSR FAMILY TRANSCRIPTIONAL REGULATOR"/>
    <property type="match status" value="1"/>
</dbReference>
<dbReference type="InterPro" id="IPR000847">
    <property type="entry name" value="LysR_HTH_N"/>
</dbReference>
<sequence>MAQGRDHKGEQRMELRQLRYFLAVAEEGGFGRAAERLNIVQSAVSQQIRALERSLGVVLFDRSSRRVSLSSAGERLLPEARAVLAAADRAREVAAGILAGTEGVLRLGTVQVPGDRLYRALAEFAALAPRVRVRPVKLPPTERLAAVRAGVLDAALVRALPPGRAADLEAIPVWTDPLYAALPAGHPLADEPEPRLEQLAPLPLRLAPHDRNPPFHGLITGALRAAGAEPPPAAPFTSLQATLADIGAGPPSWTVFYEVTGLPPAPGVVFRPLAGLTVTTSLAFPCGPPSPALRHLLRAFGDGTTEGARCSRPPAA</sequence>
<comment type="similarity">
    <text evidence="1">Belongs to the LysR transcriptional regulatory family.</text>
</comment>
<keyword evidence="2" id="KW-0805">Transcription regulation</keyword>
<dbReference type="CDD" id="cd08414">
    <property type="entry name" value="PBP2_LTTR_aromatics_like"/>
    <property type="match status" value="1"/>
</dbReference>
<dbReference type="RefSeq" id="WP_244405362.1">
    <property type="nucleotide sequence ID" value="NZ_JBFACJ010000018.1"/>
</dbReference>
<dbReference type="InterPro" id="IPR036390">
    <property type="entry name" value="WH_DNA-bd_sf"/>
</dbReference>
<evidence type="ECO:0000256" key="3">
    <source>
        <dbReference type="ARBA" id="ARBA00023125"/>
    </source>
</evidence>
<dbReference type="Proteomes" id="UP001603418">
    <property type="component" value="Unassembled WGS sequence"/>
</dbReference>
<keyword evidence="3" id="KW-0238">DNA-binding</keyword>
<dbReference type="SUPFAM" id="SSF46785">
    <property type="entry name" value="Winged helix' DNA-binding domain"/>
    <property type="match status" value="1"/>
</dbReference>
<evidence type="ECO:0000313" key="6">
    <source>
        <dbReference type="EMBL" id="MFF9881989.1"/>
    </source>
</evidence>
<comment type="caution">
    <text evidence="6">The sequence shown here is derived from an EMBL/GenBank/DDBJ whole genome shotgun (WGS) entry which is preliminary data.</text>
</comment>
<dbReference type="PANTHER" id="PTHR30346">
    <property type="entry name" value="TRANSCRIPTIONAL DUAL REGULATOR HCAR-RELATED"/>
    <property type="match status" value="1"/>
</dbReference>
<evidence type="ECO:0000256" key="2">
    <source>
        <dbReference type="ARBA" id="ARBA00023015"/>
    </source>
</evidence>
<dbReference type="Gene3D" id="3.40.190.10">
    <property type="entry name" value="Periplasmic binding protein-like II"/>
    <property type="match status" value="2"/>
</dbReference>
<name>A0ABW6YT25_9ACTN</name>
<proteinExistence type="inferred from homology"/>
<evidence type="ECO:0000256" key="1">
    <source>
        <dbReference type="ARBA" id="ARBA00009437"/>
    </source>
</evidence>
<accession>A0ABW6YT25</accession>
<gene>
    <name evidence="6" type="ORF">ACF1HC_10300</name>
</gene>
<dbReference type="InterPro" id="IPR036388">
    <property type="entry name" value="WH-like_DNA-bd_sf"/>
</dbReference>
<keyword evidence="7" id="KW-1185">Reference proteome</keyword>
<evidence type="ECO:0000256" key="4">
    <source>
        <dbReference type="ARBA" id="ARBA00023163"/>
    </source>
</evidence>
<dbReference type="Pfam" id="PF03466">
    <property type="entry name" value="LysR_substrate"/>
    <property type="match status" value="1"/>
</dbReference>
<protein>
    <submittedName>
        <fullName evidence="6">LysR family transcriptional regulator</fullName>
    </submittedName>
</protein>
<reference evidence="6 7" key="1">
    <citation type="submission" date="2024-10" db="EMBL/GenBank/DDBJ databases">
        <title>The Natural Products Discovery Center: Release of the First 8490 Sequenced Strains for Exploring Actinobacteria Biosynthetic Diversity.</title>
        <authorList>
            <person name="Kalkreuter E."/>
            <person name="Kautsar S.A."/>
            <person name="Yang D."/>
            <person name="Bader C.D."/>
            <person name="Teijaro C.N."/>
            <person name="Fluegel L."/>
            <person name="Davis C.M."/>
            <person name="Simpson J.R."/>
            <person name="Lauterbach L."/>
            <person name="Steele A.D."/>
            <person name="Gui C."/>
            <person name="Meng S."/>
            <person name="Li G."/>
            <person name="Viehrig K."/>
            <person name="Ye F."/>
            <person name="Su P."/>
            <person name="Kiefer A.F."/>
            <person name="Nichols A."/>
            <person name="Cepeda A.J."/>
            <person name="Yan W."/>
            <person name="Fan B."/>
            <person name="Jiang Y."/>
            <person name="Adhikari A."/>
            <person name="Zheng C.-J."/>
            <person name="Schuster L."/>
            <person name="Cowan T.M."/>
            <person name="Smanski M.J."/>
            <person name="Chevrette M.G."/>
            <person name="De Carvalho L.P.S."/>
            <person name="Shen B."/>
        </authorList>
    </citation>
    <scope>NUCLEOTIDE SEQUENCE [LARGE SCALE GENOMIC DNA]</scope>
    <source>
        <strain evidence="6 7">NPDC013366</strain>
    </source>
</reference>
<evidence type="ECO:0000259" key="5">
    <source>
        <dbReference type="PROSITE" id="PS50931"/>
    </source>
</evidence>
<feature type="domain" description="HTH lysR-type" evidence="5">
    <location>
        <begin position="13"/>
        <end position="70"/>
    </location>
</feature>
<dbReference type="Gene3D" id="1.10.10.10">
    <property type="entry name" value="Winged helix-like DNA-binding domain superfamily/Winged helix DNA-binding domain"/>
    <property type="match status" value="1"/>
</dbReference>
<keyword evidence="4" id="KW-0804">Transcription</keyword>
<dbReference type="SUPFAM" id="SSF53850">
    <property type="entry name" value="Periplasmic binding protein-like II"/>
    <property type="match status" value="1"/>
</dbReference>
<dbReference type="PRINTS" id="PR00039">
    <property type="entry name" value="HTHLYSR"/>
</dbReference>
<evidence type="ECO:0000313" key="7">
    <source>
        <dbReference type="Proteomes" id="UP001603418"/>
    </source>
</evidence>
<dbReference type="Pfam" id="PF00126">
    <property type="entry name" value="HTH_1"/>
    <property type="match status" value="1"/>
</dbReference>